<comment type="caution">
    <text evidence="1">The sequence shown here is derived from an EMBL/GenBank/DDBJ whole genome shotgun (WGS) entry which is preliminary data.</text>
</comment>
<name>A0A7J6X563_THATH</name>
<keyword evidence="2" id="KW-1185">Reference proteome</keyword>
<proteinExistence type="predicted"/>
<sequence length="165" mass="19310">MHQISAPTLCLQNREGGLGITDLKAWNTAAYLGFVFKIASKEKNLWVNWCWSQLIKEKHFWSMKMPRDCSWVWKHILKARTETIKHVRYSIADGKNTLLWHDPWLSDSLLILDDLVRDEWSSLDGNSKVSVLITDGKWNHLVHNLHNLQLKEKVLAVEINLRKIE</sequence>
<evidence type="ECO:0000313" key="2">
    <source>
        <dbReference type="Proteomes" id="UP000554482"/>
    </source>
</evidence>
<accession>A0A7J6X563</accession>
<dbReference type="EMBL" id="JABWDY010004836">
    <property type="protein sequence ID" value="KAF5204881.1"/>
    <property type="molecule type" value="Genomic_DNA"/>
</dbReference>
<gene>
    <name evidence="1" type="ORF">FRX31_005534</name>
</gene>
<evidence type="ECO:0000313" key="1">
    <source>
        <dbReference type="EMBL" id="KAF5204881.1"/>
    </source>
</evidence>
<dbReference type="Proteomes" id="UP000554482">
    <property type="component" value="Unassembled WGS sequence"/>
</dbReference>
<organism evidence="1 2">
    <name type="scientific">Thalictrum thalictroides</name>
    <name type="common">Rue-anemone</name>
    <name type="synonym">Anemone thalictroides</name>
    <dbReference type="NCBI Taxonomy" id="46969"/>
    <lineage>
        <taxon>Eukaryota</taxon>
        <taxon>Viridiplantae</taxon>
        <taxon>Streptophyta</taxon>
        <taxon>Embryophyta</taxon>
        <taxon>Tracheophyta</taxon>
        <taxon>Spermatophyta</taxon>
        <taxon>Magnoliopsida</taxon>
        <taxon>Ranunculales</taxon>
        <taxon>Ranunculaceae</taxon>
        <taxon>Thalictroideae</taxon>
        <taxon>Thalictrum</taxon>
    </lineage>
</organism>
<dbReference type="OrthoDB" id="1111281at2759"/>
<protein>
    <submittedName>
        <fullName evidence="1">Uncharacterized protein</fullName>
    </submittedName>
</protein>
<reference evidence="1 2" key="1">
    <citation type="submission" date="2020-06" db="EMBL/GenBank/DDBJ databases">
        <title>Transcriptomic and genomic resources for Thalictrum thalictroides and T. hernandezii: Facilitating candidate gene discovery in an emerging model plant lineage.</title>
        <authorList>
            <person name="Arias T."/>
            <person name="Riano-Pachon D.M."/>
            <person name="Di Stilio V.S."/>
        </authorList>
    </citation>
    <scope>NUCLEOTIDE SEQUENCE [LARGE SCALE GENOMIC DNA]</scope>
    <source>
        <strain evidence="2">cv. WT478/WT964</strain>
        <tissue evidence="1">Leaves</tissue>
    </source>
</reference>
<dbReference type="AlphaFoldDB" id="A0A7J6X563"/>